<proteinExistence type="predicted"/>
<keyword evidence="2" id="KW-1185">Reference proteome</keyword>
<sequence length="98" mass="11296">NLKYIIQYVSKQSKQFLEHCLSSSSAVLMVCLSNLEHAHERYRAFSRACSINHAYALEQKNKEKTLSIKNKIVLPPLYSFSYAFKKFNKPSGSNCIDF</sequence>
<feature type="non-terminal residue" evidence="1">
    <location>
        <position position="1"/>
    </location>
</feature>
<dbReference type="AlphaFoldDB" id="A0A3M7PWJ1"/>
<evidence type="ECO:0000313" key="2">
    <source>
        <dbReference type="Proteomes" id="UP000276133"/>
    </source>
</evidence>
<comment type="caution">
    <text evidence="1">The sequence shown here is derived from an EMBL/GenBank/DDBJ whole genome shotgun (WGS) entry which is preliminary data.</text>
</comment>
<protein>
    <submittedName>
        <fullName evidence="1">Uncharacterized protein</fullName>
    </submittedName>
</protein>
<organism evidence="1 2">
    <name type="scientific">Brachionus plicatilis</name>
    <name type="common">Marine rotifer</name>
    <name type="synonym">Brachionus muelleri</name>
    <dbReference type="NCBI Taxonomy" id="10195"/>
    <lineage>
        <taxon>Eukaryota</taxon>
        <taxon>Metazoa</taxon>
        <taxon>Spiralia</taxon>
        <taxon>Gnathifera</taxon>
        <taxon>Rotifera</taxon>
        <taxon>Eurotatoria</taxon>
        <taxon>Monogononta</taxon>
        <taxon>Pseudotrocha</taxon>
        <taxon>Ploima</taxon>
        <taxon>Brachionidae</taxon>
        <taxon>Brachionus</taxon>
    </lineage>
</organism>
<evidence type="ECO:0000313" key="1">
    <source>
        <dbReference type="EMBL" id="RNA03048.1"/>
    </source>
</evidence>
<name>A0A3M7PWJ1_BRAPC</name>
<dbReference type="EMBL" id="REGN01008665">
    <property type="protein sequence ID" value="RNA03048.1"/>
    <property type="molecule type" value="Genomic_DNA"/>
</dbReference>
<accession>A0A3M7PWJ1</accession>
<dbReference type="Proteomes" id="UP000276133">
    <property type="component" value="Unassembled WGS sequence"/>
</dbReference>
<gene>
    <name evidence="1" type="ORF">BpHYR1_023024</name>
</gene>
<reference evidence="1 2" key="1">
    <citation type="journal article" date="2018" name="Sci. Rep.">
        <title>Genomic signatures of local adaptation to the degree of environmental predictability in rotifers.</title>
        <authorList>
            <person name="Franch-Gras L."/>
            <person name="Hahn C."/>
            <person name="Garcia-Roger E.M."/>
            <person name="Carmona M.J."/>
            <person name="Serra M."/>
            <person name="Gomez A."/>
        </authorList>
    </citation>
    <scope>NUCLEOTIDE SEQUENCE [LARGE SCALE GENOMIC DNA]</scope>
    <source>
        <strain evidence="1">HYR1</strain>
    </source>
</reference>